<proteinExistence type="predicted"/>
<dbReference type="STRING" id="1314800.A0A1B7MR17"/>
<sequence length="287" mass="32240">KGVHSIERSAQEDTLLVLFNTAISNLVLFRNNFALSRDITGLFQSFQSSSTVLDPAANPSLFQSTLVIIIKDVVDSDKAEITKEFALKFQKIVQDEQEANFISRLHAGQLNIVPWPVIESQEFYKLFPTLKRRLDKQKLTHNTAGQFLHVVKTLMAKLKVNDWGALSQSMASHRAQLLLSLLPNTLAFGLQEVNPDPEPLKNLDDDVPIGMPDTPSEFSLATGGTQQSSSREAALQVLSRTWGDYNSRQHVSEDVWVENLTAHIDHLVNLRINHVNEWISSNVARFQ</sequence>
<reference evidence="1 2" key="1">
    <citation type="submission" date="2016-06" db="EMBL/GenBank/DDBJ databases">
        <title>Comparative genomics of the ectomycorrhizal sister species Rhizopogon vinicolor and Rhizopogon vesiculosus (Basidiomycota: Boletales) reveals a divergence of the mating type B locus.</title>
        <authorList>
            <consortium name="DOE Joint Genome Institute"/>
            <person name="Mujic A.B."/>
            <person name="Kuo A."/>
            <person name="Tritt A."/>
            <person name="Lipzen A."/>
            <person name="Chen C."/>
            <person name="Johnson J."/>
            <person name="Sharma A."/>
            <person name="Barry K."/>
            <person name="Grigoriev I.V."/>
            <person name="Spatafora J.W."/>
        </authorList>
    </citation>
    <scope>NUCLEOTIDE SEQUENCE [LARGE SCALE GENOMIC DNA]</scope>
    <source>
        <strain evidence="1 2">AM-OR11-026</strain>
    </source>
</reference>
<keyword evidence="2" id="KW-1185">Reference proteome</keyword>
<dbReference type="AlphaFoldDB" id="A0A1B7MR17"/>
<protein>
    <submittedName>
        <fullName evidence="1">Uncharacterized protein</fullName>
    </submittedName>
</protein>
<dbReference type="EMBL" id="KV448536">
    <property type="protein sequence ID" value="OAX35065.1"/>
    <property type="molecule type" value="Genomic_DNA"/>
</dbReference>
<evidence type="ECO:0000313" key="2">
    <source>
        <dbReference type="Proteomes" id="UP000092154"/>
    </source>
</evidence>
<evidence type="ECO:0000313" key="1">
    <source>
        <dbReference type="EMBL" id="OAX35065.1"/>
    </source>
</evidence>
<name>A0A1B7MR17_9AGAM</name>
<dbReference type="OrthoDB" id="2343366at2759"/>
<accession>A0A1B7MR17</accession>
<gene>
    <name evidence="1" type="ORF">K503DRAFT_664800</name>
</gene>
<feature type="non-terminal residue" evidence="1">
    <location>
        <position position="1"/>
    </location>
</feature>
<organism evidence="1 2">
    <name type="scientific">Rhizopogon vinicolor AM-OR11-026</name>
    <dbReference type="NCBI Taxonomy" id="1314800"/>
    <lineage>
        <taxon>Eukaryota</taxon>
        <taxon>Fungi</taxon>
        <taxon>Dikarya</taxon>
        <taxon>Basidiomycota</taxon>
        <taxon>Agaricomycotina</taxon>
        <taxon>Agaricomycetes</taxon>
        <taxon>Agaricomycetidae</taxon>
        <taxon>Boletales</taxon>
        <taxon>Suillineae</taxon>
        <taxon>Rhizopogonaceae</taxon>
        <taxon>Rhizopogon</taxon>
    </lineage>
</organism>
<feature type="non-terminal residue" evidence="1">
    <location>
        <position position="287"/>
    </location>
</feature>
<dbReference type="Proteomes" id="UP000092154">
    <property type="component" value="Unassembled WGS sequence"/>
</dbReference>
<dbReference type="InParanoid" id="A0A1B7MR17"/>